<evidence type="ECO:0000313" key="3">
    <source>
        <dbReference type="Proteomes" id="UP000011223"/>
    </source>
</evidence>
<accession>R1IX98</accession>
<keyword evidence="1" id="KW-0732">Signal</keyword>
<dbReference type="EMBL" id="ANFM02000016">
    <property type="protein sequence ID" value="EOD79905.1"/>
    <property type="molecule type" value="Genomic_DNA"/>
</dbReference>
<dbReference type="SUPFAM" id="SSF53850">
    <property type="entry name" value="Periplasmic binding protein-like II"/>
    <property type="match status" value="1"/>
</dbReference>
<sequence length="366" mass="40550">MKYKGLSTIAAAAFLPLVASAYDITTMSWDDIEQQAKKEGEVTFAVWYLQPAWREYVKAFENETGIKVRIPEGTFDGNTTKLLAETKRKSGSMDVVAIGASKLKIFDAENQFVNFNLLPDYAKLNTRLQGIESNGYAVGFWGNQTGLAYDPTRIDEAKLPQTFEELSAYVQANPKSFGVNDPNGGGAGGRFIQSTLQHFAPSDYTQEASEDVMKDWSRAWKWFHDNRDNMIITASNADSITRINDGEIVIAPAWEDHLAGLQKRGAIAERIKFYIPEFGMSGGGNFVVVPKNAKNLAASVYFVDWLTSPKTQSGLNAKFGSAPQHPDANAEAALVNASMRQNSTDSFGEEYDVESKKRFTREVLMK</sequence>
<evidence type="ECO:0000313" key="2">
    <source>
        <dbReference type="EMBL" id="EOD79905.1"/>
    </source>
</evidence>
<protein>
    <submittedName>
        <fullName evidence="2">ABC transporter, periplasmic substrate X binding protein</fullName>
    </submittedName>
</protein>
<dbReference type="InterPro" id="IPR006059">
    <property type="entry name" value="SBP"/>
</dbReference>
<evidence type="ECO:0000256" key="1">
    <source>
        <dbReference type="SAM" id="SignalP"/>
    </source>
</evidence>
<dbReference type="PANTHER" id="PTHR42779:SF1">
    <property type="entry name" value="PROTEIN YNJB"/>
    <property type="match status" value="1"/>
</dbReference>
<name>R1IX98_9GAMM</name>
<dbReference type="RefSeq" id="WP_002538239.1">
    <property type="nucleotide sequence ID" value="NZ_ANFM02000016.1"/>
</dbReference>
<comment type="caution">
    <text evidence="2">The sequence shown here is derived from an EMBL/GenBank/DDBJ whole genome shotgun (WGS) entry which is preliminary data.</text>
</comment>
<dbReference type="AlphaFoldDB" id="R1IX98"/>
<dbReference type="PANTHER" id="PTHR42779">
    <property type="entry name" value="PROTEIN YNJB"/>
    <property type="match status" value="1"/>
</dbReference>
<dbReference type="Pfam" id="PF13416">
    <property type="entry name" value="SBP_bac_8"/>
    <property type="match status" value="1"/>
</dbReference>
<feature type="signal peptide" evidence="1">
    <location>
        <begin position="1"/>
        <end position="21"/>
    </location>
</feature>
<feature type="chain" id="PRO_5004361686" evidence="1">
    <location>
        <begin position="22"/>
        <end position="366"/>
    </location>
</feature>
<organism evidence="2 3">
    <name type="scientific">Grimontia indica</name>
    <dbReference type="NCBI Taxonomy" id="1056512"/>
    <lineage>
        <taxon>Bacteria</taxon>
        <taxon>Pseudomonadati</taxon>
        <taxon>Pseudomonadota</taxon>
        <taxon>Gammaproteobacteria</taxon>
        <taxon>Vibrionales</taxon>
        <taxon>Vibrionaceae</taxon>
        <taxon>Grimontia</taxon>
    </lineage>
</organism>
<reference evidence="2 3" key="1">
    <citation type="journal article" date="2014" name="PLoS ONE">
        <title>Grimontia indica AK16(T), sp. nov., Isolated from a Seawater Sample Reports the Presence of Pathogenic Genes Similar to Vibrio Genus.</title>
        <authorList>
            <person name="Singh A."/>
            <person name="Vaidya B."/>
            <person name="Khatri I."/>
            <person name="Srinivas T.N."/>
            <person name="Subramanian S."/>
            <person name="Korpole S."/>
            <person name="Pinnaka A.K."/>
        </authorList>
    </citation>
    <scope>NUCLEOTIDE SEQUENCE [LARGE SCALE GENOMIC DNA]</scope>
    <source>
        <strain evidence="2 3">AK16</strain>
    </source>
</reference>
<dbReference type="Proteomes" id="UP000011223">
    <property type="component" value="Unassembled WGS sequence"/>
</dbReference>
<proteinExistence type="predicted"/>
<dbReference type="Gene3D" id="3.40.190.10">
    <property type="entry name" value="Periplasmic binding protein-like II"/>
    <property type="match status" value="2"/>
</dbReference>
<gene>
    <name evidence="2" type="ORF">D515_01038</name>
</gene>
<keyword evidence="3" id="KW-1185">Reference proteome</keyword>
<dbReference type="eggNOG" id="COG4134">
    <property type="taxonomic scope" value="Bacteria"/>
</dbReference>